<dbReference type="PIRSF" id="PIRSF038991">
    <property type="entry name" value="Protein_AbrB"/>
    <property type="match status" value="1"/>
</dbReference>
<dbReference type="PANTHER" id="PTHR38457:SF1">
    <property type="entry name" value="REGULATOR ABRB-RELATED"/>
    <property type="match status" value="1"/>
</dbReference>
<organism evidence="2 3">
    <name type="scientific">Modicisalibacter luteus</name>
    <dbReference type="NCBI Taxonomy" id="453962"/>
    <lineage>
        <taxon>Bacteria</taxon>
        <taxon>Pseudomonadati</taxon>
        <taxon>Pseudomonadota</taxon>
        <taxon>Gammaproteobacteria</taxon>
        <taxon>Oceanospirillales</taxon>
        <taxon>Halomonadaceae</taxon>
        <taxon>Modicisalibacter</taxon>
    </lineage>
</organism>
<dbReference type="InterPro" id="IPR007820">
    <property type="entry name" value="AbrB_fam"/>
</dbReference>
<evidence type="ECO:0000256" key="1">
    <source>
        <dbReference type="SAM" id="Phobius"/>
    </source>
</evidence>
<dbReference type="PANTHER" id="PTHR38457">
    <property type="entry name" value="REGULATOR ABRB-RELATED"/>
    <property type="match status" value="1"/>
</dbReference>
<feature type="transmembrane region" description="Helical" evidence="1">
    <location>
        <begin position="223"/>
        <end position="244"/>
    </location>
</feature>
<reference evidence="3" key="1">
    <citation type="journal article" date="2019" name="Int. J. Syst. Evol. Microbiol.">
        <title>The Global Catalogue of Microorganisms (GCM) 10K type strain sequencing project: providing services to taxonomists for standard genome sequencing and annotation.</title>
        <authorList>
            <consortium name="The Broad Institute Genomics Platform"/>
            <consortium name="The Broad Institute Genome Sequencing Center for Infectious Disease"/>
            <person name="Wu L."/>
            <person name="Ma J."/>
        </authorList>
    </citation>
    <scope>NUCLEOTIDE SEQUENCE [LARGE SCALE GENOMIC DNA]</scope>
    <source>
        <strain evidence="3">KCTC 12847</strain>
    </source>
</reference>
<feature type="transmembrane region" description="Helical" evidence="1">
    <location>
        <begin position="14"/>
        <end position="39"/>
    </location>
</feature>
<proteinExistence type="predicted"/>
<feature type="transmembrane region" description="Helical" evidence="1">
    <location>
        <begin position="139"/>
        <end position="159"/>
    </location>
</feature>
<feature type="transmembrane region" description="Helical" evidence="1">
    <location>
        <begin position="171"/>
        <end position="193"/>
    </location>
</feature>
<keyword evidence="1" id="KW-0472">Membrane</keyword>
<feature type="transmembrane region" description="Helical" evidence="1">
    <location>
        <begin position="108"/>
        <end position="127"/>
    </location>
</feature>
<feature type="transmembrane region" description="Helical" evidence="1">
    <location>
        <begin position="256"/>
        <end position="277"/>
    </location>
</feature>
<dbReference type="Proteomes" id="UP001595640">
    <property type="component" value="Unassembled WGS sequence"/>
</dbReference>
<dbReference type="NCBIfam" id="TIGR03082">
    <property type="entry name" value="Gneg_AbrB_dup"/>
    <property type="match status" value="2"/>
</dbReference>
<feature type="transmembrane region" description="Helical" evidence="1">
    <location>
        <begin position="75"/>
        <end position="96"/>
    </location>
</feature>
<dbReference type="Pfam" id="PF05145">
    <property type="entry name" value="AbrB"/>
    <property type="match status" value="1"/>
</dbReference>
<evidence type="ECO:0000313" key="2">
    <source>
        <dbReference type="EMBL" id="MFC3292733.1"/>
    </source>
</evidence>
<evidence type="ECO:0000313" key="3">
    <source>
        <dbReference type="Proteomes" id="UP001595640"/>
    </source>
</evidence>
<dbReference type="RefSeq" id="WP_229804307.1">
    <property type="nucleotide sequence ID" value="NZ_BMXD01000010.1"/>
</dbReference>
<name>A0ABV7M1I8_9GAMM</name>
<keyword evidence="1" id="KW-1133">Transmembrane helix</keyword>
<feature type="transmembrane region" description="Helical" evidence="1">
    <location>
        <begin position="51"/>
        <end position="69"/>
    </location>
</feature>
<dbReference type="EMBL" id="JBHRUH010000019">
    <property type="protein sequence ID" value="MFC3292733.1"/>
    <property type="molecule type" value="Genomic_DNA"/>
</dbReference>
<sequence>MFPTLAIGAAGGGIAYVLAIPLPWLLGALIATTLLSLGGVRLRAPTTSRKAVLVVIGVMLGAAFTPDMAGDVTLWGTSLALMLLTTAVMMAFSVWFGRRIAGYSMDTAMYSGVPGGVSAVTMMAADSDADLRVVGLTHAVRILVLLLAIPPALSLIGHVSLQPRSMTLAEWLSVPAFGDALLLTGAGVIGMWLGRRLHLPNPLLFGPVLLSGALHVTGVTEAAIPPTIVALAQIIIGVSVGVRFGGTSLTTVGVNLLMAVLQAVALLLIAIAAAWLVHAITGYSAAAALLAYMPGGAPELSLVALSLGIDPAFVTSHHLLRITVLIMVMPLLLRAFQRRQA</sequence>
<protein>
    <submittedName>
        <fullName evidence="2">AbrB family transcriptional regulator</fullName>
    </submittedName>
</protein>
<keyword evidence="3" id="KW-1185">Reference proteome</keyword>
<accession>A0ABV7M1I8</accession>
<comment type="caution">
    <text evidence="2">The sequence shown here is derived from an EMBL/GenBank/DDBJ whole genome shotgun (WGS) entry which is preliminary data.</text>
</comment>
<gene>
    <name evidence="2" type="ORF">ACFOEI_11740</name>
</gene>
<dbReference type="InterPro" id="IPR017516">
    <property type="entry name" value="AbrB_dup"/>
</dbReference>
<feature type="transmembrane region" description="Helical" evidence="1">
    <location>
        <begin position="319"/>
        <end position="336"/>
    </location>
</feature>
<keyword evidence="1" id="KW-0812">Transmembrane</keyword>